<dbReference type="OrthoDB" id="9803010at2"/>
<dbReference type="CDD" id="cd08946">
    <property type="entry name" value="SDR_e"/>
    <property type="match status" value="1"/>
</dbReference>
<evidence type="ECO:0000313" key="2">
    <source>
        <dbReference type="EMBL" id="AHF75411.1"/>
    </source>
</evidence>
<dbReference type="SUPFAM" id="SSF51735">
    <property type="entry name" value="NAD(P)-binding Rossmann-fold domains"/>
    <property type="match status" value="1"/>
</dbReference>
<dbReference type="AlphaFoldDB" id="W0HNG8"/>
<name>W0HNG8_9GAMM</name>
<dbReference type="Gene3D" id="3.40.50.720">
    <property type="entry name" value="NAD(P)-binding Rossmann-like Domain"/>
    <property type="match status" value="1"/>
</dbReference>
<dbReference type="InterPro" id="IPR036291">
    <property type="entry name" value="NAD(P)-bd_dom_sf"/>
</dbReference>
<dbReference type="PANTHER" id="PTHR43245">
    <property type="entry name" value="BIFUNCTIONAL POLYMYXIN RESISTANCE PROTEIN ARNA"/>
    <property type="match status" value="1"/>
</dbReference>
<dbReference type="Pfam" id="PF01370">
    <property type="entry name" value="Epimerase"/>
    <property type="match status" value="1"/>
</dbReference>
<dbReference type="PATRIC" id="fig|1239307.3.peg.321"/>
<accession>W0HNG8</accession>
<dbReference type="PANTHER" id="PTHR43245:SF23">
    <property type="entry name" value="NAD(P)-BINDING DOMAIN-CONTAINING PROTEIN"/>
    <property type="match status" value="1"/>
</dbReference>
<dbReference type="RefSeq" id="WP_025420563.1">
    <property type="nucleotide sequence ID" value="NZ_CP006569.1"/>
</dbReference>
<protein>
    <submittedName>
        <fullName evidence="2">Putative sugar-nucleotide epimerase/dehydratase</fullName>
    </submittedName>
</protein>
<feature type="domain" description="NAD-dependent epimerase/dehydratase" evidence="1">
    <location>
        <begin position="4"/>
        <end position="237"/>
    </location>
</feature>
<proteinExistence type="predicted"/>
<keyword evidence="3" id="KW-1185">Reference proteome</keyword>
<dbReference type="InterPro" id="IPR001509">
    <property type="entry name" value="Epimerase_deHydtase"/>
</dbReference>
<gene>
    <name evidence="2" type="ORF">Sant_0305</name>
</gene>
<evidence type="ECO:0000313" key="3">
    <source>
        <dbReference type="Proteomes" id="UP000019028"/>
    </source>
</evidence>
<dbReference type="KEGG" id="sod:Sant_0305"/>
<sequence>MERILVTGGAGYIGTHLVELLLSQGHRVRVIDNGTFGMSGLRPFYGLSHFEMQQGDIQITAHLRKAVVNIDKIVHLAGIVGNPACAFDKEICNEVNVVATQKLFDVAAKEKVKHILFASSCSVYGYGEDVFTERSKLNPVDYYSETKIQGEAIAQAYKEDMAVTICRFATVFGASRRMRFDLAVNGMTANAVNRRECIIHGGQQWRPFIHCRDVARAIAIALAASNEKISGDIYNVGDDKLNINLSGLGKVICSCIPGVVVKSDASITDNRSYKVAFASIRNKLGFAAEYDLKKGIKEIEMLVKSHLIPDPNLNIYSNVKTLEHNLLVRGLP</sequence>
<dbReference type="Proteomes" id="UP000019028">
    <property type="component" value="Chromosome"/>
</dbReference>
<dbReference type="EMBL" id="CP006569">
    <property type="protein sequence ID" value="AHF75411.1"/>
    <property type="molecule type" value="Genomic_DNA"/>
</dbReference>
<reference evidence="2 3" key="1">
    <citation type="journal article" date="2014" name="Genome Biol. Evol.">
        <title>Genome degeneration and adaptation in a nascent stage of symbiosis.</title>
        <authorList>
            <person name="Oakeson K.F."/>
            <person name="Gil R."/>
            <person name="Clayton A.L."/>
            <person name="Dunn D.M."/>
            <person name="von Niederhausern A.C."/>
            <person name="Hamil C."/>
            <person name="Aoyagi A."/>
            <person name="Duval B."/>
            <person name="Baca A."/>
            <person name="Silva F.J."/>
            <person name="Vallier A."/>
            <person name="Jackson D.G."/>
            <person name="Latorre A."/>
            <person name="Weiss R.B."/>
            <person name="Heddi A."/>
            <person name="Moya A."/>
            <person name="Dale C."/>
        </authorList>
    </citation>
    <scope>NUCLEOTIDE SEQUENCE [LARGE SCALE GENOMIC DNA]</scope>
    <source>
        <strain evidence="2 3">HS1</strain>
    </source>
</reference>
<dbReference type="HOGENOM" id="CLU_007383_4_0_6"/>
<dbReference type="InterPro" id="IPR050177">
    <property type="entry name" value="Lipid_A_modif_metabolic_enz"/>
</dbReference>
<organism evidence="2 3">
    <name type="scientific">Sodalis praecaptivus</name>
    <dbReference type="NCBI Taxonomy" id="1239307"/>
    <lineage>
        <taxon>Bacteria</taxon>
        <taxon>Pseudomonadati</taxon>
        <taxon>Pseudomonadota</taxon>
        <taxon>Gammaproteobacteria</taxon>
        <taxon>Enterobacterales</taxon>
        <taxon>Bruguierivoracaceae</taxon>
        <taxon>Sodalis</taxon>
    </lineage>
</organism>
<evidence type="ECO:0000259" key="1">
    <source>
        <dbReference type="Pfam" id="PF01370"/>
    </source>
</evidence>